<dbReference type="EMBL" id="LSTO01000001">
    <property type="protein sequence ID" value="OWW21303.1"/>
    <property type="molecule type" value="Genomic_DNA"/>
</dbReference>
<dbReference type="Proteomes" id="UP000197535">
    <property type="component" value="Unassembled WGS sequence"/>
</dbReference>
<gene>
    <name evidence="4" type="ORF">AYR66_19305</name>
</gene>
<dbReference type="Gene3D" id="3.90.25.10">
    <property type="entry name" value="UDP-galactose 4-epimerase, domain 1"/>
    <property type="match status" value="1"/>
</dbReference>
<dbReference type="RefSeq" id="WP_088708160.1">
    <property type="nucleotide sequence ID" value="NZ_LSTO01000001.1"/>
</dbReference>
<comment type="similarity">
    <text evidence="2">Belongs to the NAD(P)-dependent epimerase/dehydratase family.</text>
</comment>
<proteinExistence type="inferred from homology"/>
<evidence type="ECO:0000313" key="4">
    <source>
        <dbReference type="EMBL" id="OWW21303.1"/>
    </source>
</evidence>
<organism evidence="4 5">
    <name type="scientific">Noviherbaspirillum denitrificans</name>
    <dbReference type="NCBI Taxonomy" id="1968433"/>
    <lineage>
        <taxon>Bacteria</taxon>
        <taxon>Pseudomonadati</taxon>
        <taxon>Pseudomonadota</taxon>
        <taxon>Betaproteobacteria</taxon>
        <taxon>Burkholderiales</taxon>
        <taxon>Oxalobacteraceae</taxon>
        <taxon>Noviherbaspirillum</taxon>
    </lineage>
</organism>
<dbReference type="Gene3D" id="3.40.50.720">
    <property type="entry name" value="NAD(P)-binding Rossmann-like Domain"/>
    <property type="match status" value="1"/>
</dbReference>
<keyword evidence="5" id="KW-1185">Reference proteome</keyword>
<accession>A0A254TL14</accession>
<name>A0A254TL14_9BURK</name>
<evidence type="ECO:0000256" key="2">
    <source>
        <dbReference type="ARBA" id="ARBA00007637"/>
    </source>
</evidence>
<dbReference type="InterPro" id="IPR036291">
    <property type="entry name" value="NAD(P)-bd_dom_sf"/>
</dbReference>
<evidence type="ECO:0000313" key="5">
    <source>
        <dbReference type="Proteomes" id="UP000197535"/>
    </source>
</evidence>
<protein>
    <submittedName>
        <fullName evidence="4">Epimerase</fullName>
    </submittedName>
</protein>
<dbReference type="SUPFAM" id="SSF51735">
    <property type="entry name" value="NAD(P)-binding Rossmann-fold domains"/>
    <property type="match status" value="1"/>
</dbReference>
<dbReference type="PANTHER" id="PTHR43000">
    <property type="entry name" value="DTDP-D-GLUCOSE 4,6-DEHYDRATASE-RELATED"/>
    <property type="match status" value="1"/>
</dbReference>
<sequence length="282" mass="31330">MKVLVTGATGFIGRHLVPVLLERGHEVAVVGRDVERARGFAWFDSVRFVSCDIHRMDDRALELFGAQDIVVHLAWPGLPNYKAAFHVEENLPGDCRFLTSLIKKVTGRLLVAGTCAEYGLQSGCLTEEMPTYPANAYAQAKDSLRTVLQDFQGQYPFTLQWARLFYMYGPGQNPNSLLAQLDRAIDSGEPEFNMSGGEQLRDYLPVQEVARRLVALADHPACAGVVNVCSGEPVSVRNLVERHLAQRGATLSLNLGHYPYADDEPMAFWGGTEKYRRFCGHV</sequence>
<reference evidence="4 5" key="1">
    <citation type="submission" date="2016-02" db="EMBL/GenBank/DDBJ databases">
        <authorList>
            <person name="Wen L."/>
            <person name="He K."/>
            <person name="Yang H."/>
        </authorList>
    </citation>
    <scope>NUCLEOTIDE SEQUENCE [LARGE SCALE GENOMIC DNA]</scope>
    <source>
        <strain evidence="4 5">TSA40</strain>
    </source>
</reference>
<dbReference type="OrthoDB" id="5295702at2"/>
<comment type="caution">
    <text evidence="4">The sequence shown here is derived from an EMBL/GenBank/DDBJ whole genome shotgun (WGS) entry which is preliminary data.</text>
</comment>
<dbReference type="InterPro" id="IPR001509">
    <property type="entry name" value="Epimerase_deHydtase"/>
</dbReference>
<evidence type="ECO:0000259" key="3">
    <source>
        <dbReference type="Pfam" id="PF01370"/>
    </source>
</evidence>
<dbReference type="AlphaFoldDB" id="A0A254TL14"/>
<feature type="domain" description="NAD-dependent epimerase/dehydratase" evidence="3">
    <location>
        <begin position="3"/>
        <end position="228"/>
    </location>
</feature>
<evidence type="ECO:0000256" key="1">
    <source>
        <dbReference type="ARBA" id="ARBA00005125"/>
    </source>
</evidence>
<comment type="pathway">
    <text evidence="1">Bacterial outer membrane biogenesis; LPS O-antigen biosynthesis.</text>
</comment>
<dbReference type="Pfam" id="PF01370">
    <property type="entry name" value="Epimerase"/>
    <property type="match status" value="1"/>
</dbReference>